<dbReference type="Proteomes" id="UP001597510">
    <property type="component" value="Unassembled WGS sequence"/>
</dbReference>
<dbReference type="Pfam" id="PF03717">
    <property type="entry name" value="PBP_dimer"/>
    <property type="match status" value="1"/>
</dbReference>
<keyword evidence="4" id="KW-0121">Carboxypeptidase</keyword>
<dbReference type="PANTHER" id="PTHR30627:SF2">
    <property type="entry name" value="PEPTIDOGLYCAN D,D-TRANSPEPTIDASE MRDA"/>
    <property type="match status" value="1"/>
</dbReference>
<feature type="transmembrane region" description="Helical" evidence="11">
    <location>
        <begin position="7"/>
        <end position="26"/>
    </location>
</feature>
<dbReference type="PANTHER" id="PTHR30627">
    <property type="entry name" value="PEPTIDOGLYCAN D,D-TRANSPEPTIDASE"/>
    <property type="match status" value="1"/>
</dbReference>
<dbReference type="RefSeq" id="WP_340235809.1">
    <property type="nucleotide sequence ID" value="NZ_JBBEWC010000005.1"/>
</dbReference>
<keyword evidence="8 11" id="KW-1133">Transmembrane helix</keyword>
<dbReference type="Gene3D" id="3.30.1390.30">
    <property type="entry name" value="Penicillin-binding protein 2a, domain 3"/>
    <property type="match status" value="1"/>
</dbReference>
<comment type="caution">
    <text evidence="14">The sequence shown here is derived from an EMBL/GenBank/DDBJ whole genome shotgun (WGS) entry which is preliminary data.</text>
</comment>
<dbReference type="Pfam" id="PF00905">
    <property type="entry name" value="Transpeptidase"/>
    <property type="match status" value="1"/>
</dbReference>
<evidence type="ECO:0000259" key="13">
    <source>
        <dbReference type="Pfam" id="PF03717"/>
    </source>
</evidence>
<dbReference type="InterPro" id="IPR005311">
    <property type="entry name" value="PBP_dimer"/>
</dbReference>
<protein>
    <submittedName>
        <fullName evidence="14">Penicillin-binding transpeptidase domain-containing protein</fullName>
    </submittedName>
</protein>
<keyword evidence="3" id="KW-1003">Cell membrane</keyword>
<evidence type="ECO:0000256" key="6">
    <source>
        <dbReference type="ARBA" id="ARBA00022960"/>
    </source>
</evidence>
<keyword evidence="7" id="KW-0573">Peptidoglycan synthesis</keyword>
<keyword evidence="6" id="KW-0133">Cell shape</keyword>
<dbReference type="Gene3D" id="3.40.710.10">
    <property type="entry name" value="DD-peptidase/beta-lactamase superfamily"/>
    <property type="match status" value="1"/>
</dbReference>
<keyword evidence="9 11" id="KW-0472">Membrane</keyword>
<evidence type="ECO:0000256" key="2">
    <source>
        <dbReference type="ARBA" id="ARBA00004236"/>
    </source>
</evidence>
<feature type="domain" description="Penicillin-binding protein dimerisation" evidence="13">
    <location>
        <begin position="50"/>
        <end position="212"/>
    </location>
</feature>
<evidence type="ECO:0000256" key="4">
    <source>
        <dbReference type="ARBA" id="ARBA00022645"/>
    </source>
</evidence>
<evidence type="ECO:0000256" key="11">
    <source>
        <dbReference type="SAM" id="Phobius"/>
    </source>
</evidence>
<keyword evidence="4" id="KW-0645">Protease</keyword>
<gene>
    <name evidence="14" type="ORF">ACFSR2_12040</name>
</gene>
<keyword evidence="5 11" id="KW-0812">Transmembrane</keyword>
<keyword evidence="15" id="KW-1185">Reference proteome</keyword>
<dbReference type="InterPro" id="IPR001460">
    <property type="entry name" value="PCN-bd_Tpept"/>
</dbReference>
<keyword evidence="4" id="KW-0378">Hydrolase</keyword>
<evidence type="ECO:0000256" key="1">
    <source>
        <dbReference type="ARBA" id="ARBA00004167"/>
    </source>
</evidence>
<feature type="domain" description="Penicillin-binding protein transpeptidase" evidence="12">
    <location>
        <begin position="253"/>
        <end position="579"/>
    </location>
</feature>
<evidence type="ECO:0000313" key="14">
    <source>
        <dbReference type="EMBL" id="MFD2521617.1"/>
    </source>
</evidence>
<dbReference type="InterPro" id="IPR012338">
    <property type="entry name" value="Beta-lactam/transpept-like"/>
</dbReference>
<dbReference type="InterPro" id="IPR036138">
    <property type="entry name" value="PBP_dimer_sf"/>
</dbReference>
<evidence type="ECO:0000256" key="8">
    <source>
        <dbReference type="ARBA" id="ARBA00022989"/>
    </source>
</evidence>
<evidence type="ECO:0000256" key="5">
    <source>
        <dbReference type="ARBA" id="ARBA00022692"/>
    </source>
</evidence>
<dbReference type="EMBL" id="JBHULC010000011">
    <property type="protein sequence ID" value="MFD2521617.1"/>
    <property type="molecule type" value="Genomic_DNA"/>
</dbReference>
<evidence type="ECO:0000256" key="7">
    <source>
        <dbReference type="ARBA" id="ARBA00022984"/>
    </source>
</evidence>
<sequence length="620" mass="69172">MLENRKQIILFFFFTILMIYAGRLLYLQVIDDKYRSLGSTNAIRRDVQIPLRGQIYDRNGKLLVANVEVYDMYVTPRKVKPLDTLTFCRLFGITRQYFDSTMRMAKEYSVNRSSLFLRQLSKEDFAKVADAMVNFTGFHFEQSFFRTYPAHTMANALGYIGELSKKQYDEQGEAKYYRKGDYIGLTGLEKQYELDLRGQRGIRFTMVNVKGEDKGSYGNGEFDTLAVIGKNLYSTIDVEVQQLADSLFQNKVGGVVAIEPSTGEILTLGSYPTYDPNELSGRLFSAKFRELSLNPDKPLLNRVTNSFYRPGSTFKLVQSAVALELGVITPTTSFTGFPAPMACHGHSAFHTANLHNAIQNSCNPYFFNVFKKIIGNNNISSPFLSARDGLAVWHTMMEKFGFGVKLGIDLPGEKAGLLPSVERYDKVYGKNQWKFSNIYSLSIGEGELGVNVLKLANFCAALANRGYWRTPHLVKGIGKPSGGVDADLVKVHKTDIDASHFEPVVDGMYDVVEHGTGRVARLEGIEVCGKTGTSQNKKGGDHSLFIAFAPRVNPKIAIAVVVENGIWGARAAAPIAALLIEKYIKRDIKRKEYVEQIMNTSYRTTASRGAQPVKSGTPEN</sequence>
<dbReference type="InterPro" id="IPR050515">
    <property type="entry name" value="Beta-lactam/transpept"/>
</dbReference>
<evidence type="ECO:0000256" key="3">
    <source>
        <dbReference type="ARBA" id="ARBA00022475"/>
    </source>
</evidence>
<proteinExistence type="predicted"/>
<dbReference type="SUPFAM" id="SSF56519">
    <property type="entry name" value="Penicillin binding protein dimerisation domain"/>
    <property type="match status" value="1"/>
</dbReference>
<keyword evidence="10" id="KW-0961">Cell wall biogenesis/degradation</keyword>
<evidence type="ECO:0000256" key="9">
    <source>
        <dbReference type="ARBA" id="ARBA00023136"/>
    </source>
</evidence>
<organism evidence="14 15">
    <name type="scientific">Emticicia soli</name>
    <dbReference type="NCBI Taxonomy" id="2027878"/>
    <lineage>
        <taxon>Bacteria</taxon>
        <taxon>Pseudomonadati</taxon>
        <taxon>Bacteroidota</taxon>
        <taxon>Cytophagia</taxon>
        <taxon>Cytophagales</taxon>
        <taxon>Leadbetterellaceae</taxon>
        <taxon>Emticicia</taxon>
    </lineage>
</organism>
<evidence type="ECO:0000313" key="15">
    <source>
        <dbReference type="Proteomes" id="UP001597510"/>
    </source>
</evidence>
<accession>A0ABW5J6E8</accession>
<name>A0ABW5J6E8_9BACT</name>
<reference evidence="15" key="1">
    <citation type="journal article" date="2019" name="Int. J. Syst. Evol. Microbiol.">
        <title>The Global Catalogue of Microorganisms (GCM) 10K type strain sequencing project: providing services to taxonomists for standard genome sequencing and annotation.</title>
        <authorList>
            <consortium name="The Broad Institute Genomics Platform"/>
            <consortium name="The Broad Institute Genome Sequencing Center for Infectious Disease"/>
            <person name="Wu L."/>
            <person name="Ma J."/>
        </authorList>
    </citation>
    <scope>NUCLEOTIDE SEQUENCE [LARGE SCALE GENOMIC DNA]</scope>
    <source>
        <strain evidence="15">KCTC 52344</strain>
    </source>
</reference>
<evidence type="ECO:0000256" key="10">
    <source>
        <dbReference type="ARBA" id="ARBA00023316"/>
    </source>
</evidence>
<dbReference type="Gene3D" id="3.90.1310.10">
    <property type="entry name" value="Penicillin-binding protein 2a (Domain 2)"/>
    <property type="match status" value="1"/>
</dbReference>
<dbReference type="SUPFAM" id="SSF56601">
    <property type="entry name" value="beta-lactamase/transpeptidase-like"/>
    <property type="match status" value="1"/>
</dbReference>
<evidence type="ECO:0000259" key="12">
    <source>
        <dbReference type="Pfam" id="PF00905"/>
    </source>
</evidence>
<comment type="subcellular location">
    <subcellularLocation>
        <location evidence="2">Cell membrane</location>
    </subcellularLocation>
    <subcellularLocation>
        <location evidence="1">Membrane</location>
        <topology evidence="1">Single-pass membrane protein</topology>
    </subcellularLocation>
</comment>